<proteinExistence type="predicted"/>
<sequence>MKKTTLTTSKNLSKRLAQYGALTAAIAGVADANGQIIYTDIADVTIDGVNPAYTLDLNNETSGDYLLRVQPNDSFGNPAANPAAFLFPITSSYYNSNRIVGSSSFGYQYPYNLNAGAIISSGNNLMASYARGDMNWNSCAYPNSQFCDGNDGYLGFHFAIGTDTHYGWARVQVATNPLTMTIKDYAYNSVAGEPIEAGQTLLSVNDYAINEVKIISLNKTVALYNLPENTDYKLLDISGKAVMQGSINDNTYVIEANSLSNGIYIVELTDTFTKAVIRKKIVL</sequence>
<gene>
    <name evidence="2" type="ORF">ACFSSB_08620</name>
</gene>
<accession>A0ABW5K3U2</accession>
<dbReference type="EMBL" id="JBHULM010000011">
    <property type="protein sequence ID" value="MFD2542380.1"/>
    <property type="molecule type" value="Genomic_DNA"/>
</dbReference>
<dbReference type="RefSeq" id="WP_379903204.1">
    <property type="nucleotide sequence ID" value="NZ_JBHULM010000011.1"/>
</dbReference>
<organism evidence="2 3">
    <name type="scientific">Lacinutrix gracilariae</name>
    <dbReference type="NCBI Taxonomy" id="1747198"/>
    <lineage>
        <taxon>Bacteria</taxon>
        <taxon>Pseudomonadati</taxon>
        <taxon>Bacteroidota</taxon>
        <taxon>Flavobacteriia</taxon>
        <taxon>Flavobacteriales</taxon>
        <taxon>Flavobacteriaceae</taxon>
        <taxon>Lacinutrix</taxon>
    </lineage>
</organism>
<reference evidence="3" key="1">
    <citation type="journal article" date="2019" name="Int. J. Syst. Evol. Microbiol.">
        <title>The Global Catalogue of Microorganisms (GCM) 10K type strain sequencing project: providing services to taxonomists for standard genome sequencing and annotation.</title>
        <authorList>
            <consortium name="The Broad Institute Genomics Platform"/>
            <consortium name="The Broad Institute Genome Sequencing Center for Infectious Disease"/>
            <person name="Wu L."/>
            <person name="Ma J."/>
        </authorList>
    </citation>
    <scope>NUCLEOTIDE SEQUENCE [LARGE SCALE GENOMIC DNA]</scope>
    <source>
        <strain evidence="3">KCTC 42808</strain>
    </source>
</reference>
<evidence type="ECO:0000313" key="3">
    <source>
        <dbReference type="Proteomes" id="UP001597467"/>
    </source>
</evidence>
<evidence type="ECO:0000313" key="2">
    <source>
        <dbReference type="EMBL" id="MFD2542380.1"/>
    </source>
</evidence>
<dbReference type="InterPro" id="IPR026444">
    <property type="entry name" value="Secre_tail"/>
</dbReference>
<evidence type="ECO:0000256" key="1">
    <source>
        <dbReference type="ARBA" id="ARBA00022729"/>
    </source>
</evidence>
<keyword evidence="1" id="KW-0732">Signal</keyword>
<dbReference type="NCBIfam" id="TIGR04183">
    <property type="entry name" value="Por_Secre_tail"/>
    <property type="match status" value="1"/>
</dbReference>
<keyword evidence="3" id="KW-1185">Reference proteome</keyword>
<dbReference type="Proteomes" id="UP001597467">
    <property type="component" value="Unassembled WGS sequence"/>
</dbReference>
<comment type="caution">
    <text evidence="2">The sequence shown here is derived from an EMBL/GenBank/DDBJ whole genome shotgun (WGS) entry which is preliminary data.</text>
</comment>
<protein>
    <submittedName>
        <fullName evidence="2">T9SS type A sorting domain-containing protein</fullName>
    </submittedName>
</protein>
<name>A0ABW5K3U2_9FLAO</name>